<evidence type="ECO:0000256" key="2">
    <source>
        <dbReference type="ARBA" id="ARBA00010072"/>
    </source>
</evidence>
<dbReference type="GO" id="GO:0043190">
    <property type="term" value="C:ATP-binding cassette (ABC) transporter complex"/>
    <property type="evidence" value="ECO:0007669"/>
    <property type="project" value="InterPro"/>
</dbReference>
<evidence type="ECO:0000256" key="7">
    <source>
        <dbReference type="ARBA" id="ARBA00022989"/>
    </source>
</evidence>
<proteinExistence type="inferred from homology"/>
<evidence type="ECO:0000256" key="1">
    <source>
        <dbReference type="ARBA" id="ARBA00004429"/>
    </source>
</evidence>
<dbReference type="InterPro" id="IPR010065">
    <property type="entry name" value="AA_ABC_transptr_permease_3TM"/>
</dbReference>
<comment type="similarity">
    <text evidence="2">Belongs to the binding-protein-dependent transport system permease family. HisMQ subfamily.</text>
</comment>
<feature type="transmembrane region" description="Helical" evidence="9">
    <location>
        <begin position="37"/>
        <end position="56"/>
    </location>
</feature>
<comment type="caution">
    <text evidence="11">The sequence shown here is derived from an EMBL/GenBank/DDBJ whole genome shotgun (WGS) entry which is preliminary data.</text>
</comment>
<feature type="non-terminal residue" evidence="11">
    <location>
        <position position="1"/>
    </location>
</feature>
<dbReference type="EMBL" id="JAEQNC010000032">
    <property type="protein sequence ID" value="MBL0375540.1"/>
    <property type="molecule type" value="Genomic_DNA"/>
</dbReference>
<dbReference type="GO" id="GO:0022857">
    <property type="term" value="F:transmembrane transporter activity"/>
    <property type="evidence" value="ECO:0007669"/>
    <property type="project" value="InterPro"/>
</dbReference>
<sequence length="213" mass="23434">MTLQVSLVSYAVSVVFGFLGAAGKLSNNRYLRILADLYTTVVRSLPELLVILLLYFSVASGAERLLKYLGLVGDQFQFSSFWAAIVALAFVSGAFMTEVIRSAYLAVPSGQIEAAISIGMPRRKILTRVVLPQMMRHAVPGMGNLWLSITKESAIISVLGSFSELLYTGYRAAAGTKQYIFFYGLTAMLFLLITLVSVIVISRIEKHLNRGHR</sequence>
<dbReference type="InterPro" id="IPR035906">
    <property type="entry name" value="MetI-like_sf"/>
</dbReference>
<keyword evidence="3 9" id="KW-0813">Transport</keyword>
<evidence type="ECO:0000313" key="12">
    <source>
        <dbReference type="Proteomes" id="UP000633219"/>
    </source>
</evidence>
<feature type="transmembrane region" description="Helical" evidence="9">
    <location>
        <begin position="6"/>
        <end position="25"/>
    </location>
</feature>
<evidence type="ECO:0000256" key="5">
    <source>
        <dbReference type="ARBA" id="ARBA00022519"/>
    </source>
</evidence>
<dbReference type="PROSITE" id="PS50928">
    <property type="entry name" value="ABC_TM1"/>
    <property type="match status" value="1"/>
</dbReference>
<organism evidence="11 12">
    <name type="scientific">Rhizobium setariae</name>
    <dbReference type="NCBI Taxonomy" id="2801340"/>
    <lineage>
        <taxon>Bacteria</taxon>
        <taxon>Pseudomonadati</taxon>
        <taxon>Pseudomonadota</taxon>
        <taxon>Alphaproteobacteria</taxon>
        <taxon>Hyphomicrobiales</taxon>
        <taxon>Rhizobiaceae</taxon>
        <taxon>Rhizobium/Agrobacterium group</taxon>
        <taxon>Rhizobium</taxon>
    </lineage>
</organism>
<accession>A0A936YX47</accession>
<keyword evidence="4" id="KW-1003">Cell membrane</keyword>
<dbReference type="InterPro" id="IPR000515">
    <property type="entry name" value="MetI-like"/>
</dbReference>
<name>A0A936YX47_9HYPH</name>
<dbReference type="Pfam" id="PF00528">
    <property type="entry name" value="BPD_transp_1"/>
    <property type="match status" value="1"/>
</dbReference>
<feature type="domain" description="ABC transmembrane type-1" evidence="10">
    <location>
        <begin position="1"/>
        <end position="200"/>
    </location>
</feature>
<feature type="transmembrane region" description="Helical" evidence="9">
    <location>
        <begin position="179"/>
        <end position="201"/>
    </location>
</feature>
<dbReference type="Gene3D" id="1.10.3720.10">
    <property type="entry name" value="MetI-like"/>
    <property type="match status" value="1"/>
</dbReference>
<evidence type="ECO:0000256" key="8">
    <source>
        <dbReference type="ARBA" id="ARBA00023136"/>
    </source>
</evidence>
<keyword evidence="5" id="KW-0997">Cell inner membrane</keyword>
<dbReference type="CDD" id="cd06261">
    <property type="entry name" value="TM_PBP2"/>
    <property type="match status" value="1"/>
</dbReference>
<dbReference type="PANTHER" id="PTHR30133">
    <property type="entry name" value="CATIONIC AMINO ACID TRANSPORTER, MEMBRANE COMPONENT"/>
    <property type="match status" value="1"/>
</dbReference>
<evidence type="ECO:0000256" key="9">
    <source>
        <dbReference type="RuleBase" id="RU363032"/>
    </source>
</evidence>
<evidence type="ECO:0000259" key="10">
    <source>
        <dbReference type="PROSITE" id="PS50928"/>
    </source>
</evidence>
<evidence type="ECO:0000256" key="3">
    <source>
        <dbReference type="ARBA" id="ARBA00022448"/>
    </source>
</evidence>
<evidence type="ECO:0000256" key="6">
    <source>
        <dbReference type="ARBA" id="ARBA00022692"/>
    </source>
</evidence>
<comment type="subcellular location">
    <subcellularLocation>
        <location evidence="1">Cell inner membrane</location>
        <topology evidence="1">Multi-pass membrane protein</topology>
    </subcellularLocation>
    <subcellularLocation>
        <location evidence="9">Cell membrane</location>
        <topology evidence="9">Multi-pass membrane protein</topology>
    </subcellularLocation>
</comment>
<dbReference type="PANTHER" id="PTHR30133:SF2">
    <property type="entry name" value="ARGININE ABC TRANSPORTER PERMEASE PROTEIN ARTQ"/>
    <property type="match status" value="1"/>
</dbReference>
<dbReference type="Proteomes" id="UP000633219">
    <property type="component" value="Unassembled WGS sequence"/>
</dbReference>
<gene>
    <name evidence="11" type="ORF">JJB09_26430</name>
</gene>
<dbReference type="NCBIfam" id="TIGR01726">
    <property type="entry name" value="HEQRo_perm_3TM"/>
    <property type="match status" value="1"/>
</dbReference>
<keyword evidence="6 9" id="KW-0812">Transmembrane</keyword>
<keyword evidence="8 9" id="KW-0472">Membrane</keyword>
<keyword evidence="7 9" id="KW-1133">Transmembrane helix</keyword>
<dbReference type="SUPFAM" id="SSF161098">
    <property type="entry name" value="MetI-like"/>
    <property type="match status" value="1"/>
</dbReference>
<evidence type="ECO:0000313" key="11">
    <source>
        <dbReference type="EMBL" id="MBL0375540.1"/>
    </source>
</evidence>
<keyword evidence="12" id="KW-1185">Reference proteome</keyword>
<dbReference type="RefSeq" id="WP_201664084.1">
    <property type="nucleotide sequence ID" value="NZ_JAEQNC010000032.1"/>
</dbReference>
<evidence type="ECO:0000256" key="4">
    <source>
        <dbReference type="ARBA" id="ARBA00022475"/>
    </source>
</evidence>
<feature type="transmembrane region" description="Helical" evidence="9">
    <location>
        <begin position="76"/>
        <end position="96"/>
    </location>
</feature>
<reference evidence="11" key="1">
    <citation type="submission" date="2021-01" db="EMBL/GenBank/DDBJ databases">
        <title>Rhizobium sp. strain KVB221 16S ribosomal RNA gene Genome sequencing and assembly.</title>
        <authorList>
            <person name="Kang M."/>
        </authorList>
    </citation>
    <scope>NUCLEOTIDE SEQUENCE</scope>
    <source>
        <strain evidence="11">KVB221</strain>
    </source>
</reference>
<protein>
    <submittedName>
        <fullName evidence="11">ABC transporter permease subunit</fullName>
    </submittedName>
</protein>
<dbReference type="AlphaFoldDB" id="A0A936YX47"/>
<dbReference type="InterPro" id="IPR051613">
    <property type="entry name" value="ABC_transp_permease_HisMQ"/>
</dbReference>